<reference evidence="1" key="2">
    <citation type="submission" date="2025-05" db="UniProtKB">
        <authorList>
            <consortium name="Ensembl"/>
        </authorList>
    </citation>
    <scope>IDENTIFICATION</scope>
</reference>
<dbReference type="Ensembl" id="ENSSSCT00035031710.1">
    <property type="protein sequence ID" value="ENSSSCP00035012445.1"/>
    <property type="gene ID" value="ENSSSCG00035024137.1"/>
</dbReference>
<evidence type="ECO:0000313" key="2">
    <source>
        <dbReference type="Proteomes" id="UP000314985"/>
    </source>
</evidence>
<proteinExistence type="predicted"/>
<reference evidence="2" key="1">
    <citation type="submission" date="2017-08" db="EMBL/GenBank/DDBJ databases">
        <title>USMARCv1.0.</title>
        <authorList>
            <person name="Hannum G.I."/>
            <person name="Koren S."/>
            <person name="Schroeder S.G."/>
            <person name="Chin S.C."/>
            <person name="Nonneman D.J."/>
            <person name="Becker S.A."/>
            <person name="Rosen B.D."/>
            <person name="Bickhart D.M."/>
            <person name="Putnam N.H."/>
            <person name="Green R.E."/>
            <person name="Tuggle C.K."/>
            <person name="Liu H."/>
            <person name="Rohrer G.A."/>
            <person name="Warr A."/>
            <person name="Hall R."/>
            <person name="Kim K."/>
            <person name="Hume D.A."/>
            <person name="Talbot R."/>
            <person name="Chow W."/>
            <person name="Howe K."/>
            <person name="Schwartz A.S."/>
            <person name="Watson M."/>
            <person name="Archibald A.L."/>
            <person name="Phillippy A.M."/>
            <person name="Smith T.P.L."/>
        </authorList>
    </citation>
    <scope>NUCLEOTIDE SEQUENCE [LARGE SCALE GENOMIC DNA]</scope>
</reference>
<dbReference type="Proteomes" id="UP000694720">
    <property type="component" value="Unplaced"/>
</dbReference>
<protein>
    <recommendedName>
        <fullName evidence="3">Tubulin-specific chaperone cofactor E-like protein</fullName>
    </recommendedName>
</protein>
<dbReference type="AlphaFoldDB" id="A0A4X1UVL7"/>
<organism evidence="1 2">
    <name type="scientific">Sus scrofa</name>
    <name type="common">Pig</name>
    <dbReference type="NCBI Taxonomy" id="9823"/>
    <lineage>
        <taxon>Eukaryota</taxon>
        <taxon>Metazoa</taxon>
        <taxon>Chordata</taxon>
        <taxon>Craniata</taxon>
        <taxon>Vertebrata</taxon>
        <taxon>Euteleostomi</taxon>
        <taxon>Mammalia</taxon>
        <taxon>Eutheria</taxon>
        <taxon>Laurasiatheria</taxon>
        <taxon>Artiodactyla</taxon>
        <taxon>Suina</taxon>
        <taxon>Suidae</taxon>
        <taxon>Sus</taxon>
    </lineage>
</organism>
<evidence type="ECO:0008006" key="3">
    <source>
        <dbReference type="Google" id="ProtNLM"/>
    </source>
</evidence>
<dbReference type="Proteomes" id="UP000314985">
    <property type="component" value="Unassembled WGS sequence"/>
</dbReference>
<evidence type="ECO:0000313" key="1">
    <source>
        <dbReference type="Ensembl" id="ENSSSCP00070033477.1"/>
    </source>
</evidence>
<sequence length="155" mass="17218">MDQPSGRSFMQVLCEKYSPENFPYRRGPGMGVHVPATPQGSPMKDRLNLPSVLVLNSCGITCAGDEKEIAAFCAHVSELDLSDNKLEDWHEKEHVLGPSLGFENLSSTTAKLPGRQSTRYCRSYQSKPREHDGEGAMWPSVLVHRVTADLPSQKY</sequence>
<name>A0A4X1UVL7_PIG</name>
<accession>A0A4X1UVL7</accession>
<dbReference type="Ensembl" id="ENSSSCT00070039966.1">
    <property type="protein sequence ID" value="ENSSSCP00070033477.1"/>
    <property type="gene ID" value="ENSSSCG00070020152.1"/>
</dbReference>